<dbReference type="GO" id="GO:0005886">
    <property type="term" value="C:plasma membrane"/>
    <property type="evidence" value="ECO:0007669"/>
    <property type="project" value="TreeGrafter"/>
</dbReference>
<evidence type="ECO:0000313" key="16">
    <source>
        <dbReference type="Proteomes" id="UP000573499"/>
    </source>
</evidence>
<dbReference type="GO" id="GO:0000155">
    <property type="term" value="F:phosphorelay sensor kinase activity"/>
    <property type="evidence" value="ECO:0007669"/>
    <property type="project" value="InterPro"/>
</dbReference>
<name>A0A7W2FA34_9BURK</name>
<sequence length="535" mass="57049">MGRLFWKFFLSILLAQLAATVGIGGAVWLKNRNAANNASTAIDTSPPAEIAINSAAATLQFGGADALRGLLEAMRHHRVYAVDAQGRELLGRTVSPVMLAEARALLKEDDARPAVRDAHDGRGQHYLLFLPSHERLRGFDGGYPNPLLAGLADPRLGQPRMGEPRMGEPPRHGPGDGPAGPPPMPRDGDARPASDSVAMRMPPPGEGGPPHAGPPPDGRNPRFQPLAPYVPIMAAILASLLFAVLLAWYFSRPIRALRAAFEAAADGDLAPRFVDASGKRGTELNDLGRDFDRMTARLRSLIDGQTRLLHDVSHELRSPLARMQAAIGLAHQQPDKMASSMARIERESVRMDKLVGELLTLSRLEAGALGAGQEEISMADLLQQIADDASFEASSQHRGVVCDGEADVLVIGQADLLARAIENVVRNAIKHSPEGGTVLLQLRPRLHARQLGIRVLDSGPGVAADELASIFQPFFRSSNTRNDTDGHGLGLAIAQHVVHAHGGGITASNQPEGGLCVEITLPLAQQRATGMHDAS</sequence>
<dbReference type="SMART" id="SM00388">
    <property type="entry name" value="HisKA"/>
    <property type="match status" value="1"/>
</dbReference>
<evidence type="ECO:0000259" key="14">
    <source>
        <dbReference type="PROSITE" id="PS50885"/>
    </source>
</evidence>
<evidence type="ECO:0000256" key="12">
    <source>
        <dbReference type="SAM" id="Phobius"/>
    </source>
</evidence>
<feature type="domain" description="Histidine kinase" evidence="13">
    <location>
        <begin position="311"/>
        <end position="525"/>
    </location>
</feature>
<dbReference type="SMART" id="SM00304">
    <property type="entry name" value="HAMP"/>
    <property type="match status" value="1"/>
</dbReference>
<comment type="catalytic activity">
    <reaction evidence="1">
        <text>ATP + protein L-histidine = ADP + protein N-phospho-L-histidine.</text>
        <dbReference type="EC" id="2.7.13.3"/>
    </reaction>
</comment>
<dbReference type="RefSeq" id="WP_182153660.1">
    <property type="nucleotide sequence ID" value="NZ_JACEZU010000005.1"/>
</dbReference>
<dbReference type="Pfam" id="PF00672">
    <property type="entry name" value="HAMP"/>
    <property type="match status" value="1"/>
</dbReference>
<dbReference type="InterPro" id="IPR036890">
    <property type="entry name" value="HATPase_C_sf"/>
</dbReference>
<dbReference type="AlphaFoldDB" id="A0A7W2FA34"/>
<dbReference type="SUPFAM" id="SSF47384">
    <property type="entry name" value="Homodimeric domain of signal transducing histidine kinase"/>
    <property type="match status" value="1"/>
</dbReference>
<feature type="domain" description="HAMP" evidence="14">
    <location>
        <begin position="248"/>
        <end position="303"/>
    </location>
</feature>
<evidence type="ECO:0000256" key="9">
    <source>
        <dbReference type="ARBA" id="ARBA00023012"/>
    </source>
</evidence>
<evidence type="ECO:0000256" key="5">
    <source>
        <dbReference type="ARBA" id="ARBA00022679"/>
    </source>
</evidence>
<comment type="caution">
    <text evidence="15">The sequence shown here is derived from an EMBL/GenBank/DDBJ whole genome shotgun (WGS) entry which is preliminary data.</text>
</comment>
<dbReference type="SMART" id="SM00387">
    <property type="entry name" value="HATPase_c"/>
    <property type="match status" value="1"/>
</dbReference>
<evidence type="ECO:0000256" key="11">
    <source>
        <dbReference type="SAM" id="MobiDB-lite"/>
    </source>
</evidence>
<keyword evidence="5" id="KW-0808">Transferase</keyword>
<evidence type="ECO:0000256" key="6">
    <source>
        <dbReference type="ARBA" id="ARBA00022692"/>
    </source>
</evidence>
<keyword evidence="6 12" id="KW-0812">Transmembrane</keyword>
<evidence type="ECO:0000256" key="7">
    <source>
        <dbReference type="ARBA" id="ARBA00022777"/>
    </source>
</evidence>
<dbReference type="EC" id="2.7.13.3" evidence="3"/>
<dbReference type="PANTHER" id="PTHR45436:SF15">
    <property type="entry name" value="SENSOR HISTIDINE KINASE CUSS"/>
    <property type="match status" value="1"/>
</dbReference>
<dbReference type="Gene3D" id="1.10.287.130">
    <property type="match status" value="1"/>
</dbReference>
<protein>
    <recommendedName>
        <fullName evidence="3">histidine kinase</fullName>
        <ecNumber evidence="3">2.7.13.3</ecNumber>
    </recommendedName>
</protein>
<dbReference type="Gene3D" id="3.30.565.10">
    <property type="entry name" value="Histidine kinase-like ATPase, C-terminal domain"/>
    <property type="match status" value="1"/>
</dbReference>
<dbReference type="InterPro" id="IPR004358">
    <property type="entry name" value="Sig_transdc_His_kin-like_C"/>
</dbReference>
<dbReference type="InterPro" id="IPR036097">
    <property type="entry name" value="HisK_dim/P_sf"/>
</dbReference>
<feature type="transmembrane region" description="Helical" evidence="12">
    <location>
        <begin position="229"/>
        <end position="250"/>
    </location>
</feature>
<evidence type="ECO:0000256" key="1">
    <source>
        <dbReference type="ARBA" id="ARBA00000085"/>
    </source>
</evidence>
<dbReference type="SUPFAM" id="SSF55874">
    <property type="entry name" value="ATPase domain of HSP90 chaperone/DNA topoisomerase II/histidine kinase"/>
    <property type="match status" value="1"/>
</dbReference>
<dbReference type="PANTHER" id="PTHR45436">
    <property type="entry name" value="SENSOR HISTIDINE KINASE YKOH"/>
    <property type="match status" value="1"/>
</dbReference>
<dbReference type="Gene3D" id="6.10.340.10">
    <property type="match status" value="1"/>
</dbReference>
<feature type="region of interest" description="Disordered" evidence="11">
    <location>
        <begin position="150"/>
        <end position="222"/>
    </location>
</feature>
<dbReference type="PRINTS" id="PR00344">
    <property type="entry name" value="BCTRLSENSOR"/>
</dbReference>
<keyword evidence="7" id="KW-0418">Kinase</keyword>
<dbReference type="PROSITE" id="PS50885">
    <property type="entry name" value="HAMP"/>
    <property type="match status" value="1"/>
</dbReference>
<keyword evidence="8 12" id="KW-1133">Transmembrane helix</keyword>
<evidence type="ECO:0000256" key="8">
    <source>
        <dbReference type="ARBA" id="ARBA00022989"/>
    </source>
</evidence>
<gene>
    <name evidence="15" type="ORF">H3H39_12285</name>
</gene>
<dbReference type="InterPro" id="IPR005467">
    <property type="entry name" value="His_kinase_dom"/>
</dbReference>
<feature type="compositionally biased region" description="Basic and acidic residues" evidence="11">
    <location>
        <begin position="162"/>
        <end position="174"/>
    </location>
</feature>
<keyword evidence="16" id="KW-1185">Reference proteome</keyword>
<dbReference type="CDD" id="cd00082">
    <property type="entry name" value="HisKA"/>
    <property type="match status" value="1"/>
</dbReference>
<dbReference type="InterPro" id="IPR050428">
    <property type="entry name" value="TCS_sensor_his_kinase"/>
</dbReference>
<dbReference type="SUPFAM" id="SSF158472">
    <property type="entry name" value="HAMP domain-like"/>
    <property type="match status" value="1"/>
</dbReference>
<dbReference type="InterPro" id="IPR003661">
    <property type="entry name" value="HisK_dim/P_dom"/>
</dbReference>
<organism evidence="15 16">
    <name type="scientific">Rugamonas apoptosis</name>
    <dbReference type="NCBI Taxonomy" id="2758570"/>
    <lineage>
        <taxon>Bacteria</taxon>
        <taxon>Pseudomonadati</taxon>
        <taxon>Pseudomonadota</taxon>
        <taxon>Betaproteobacteria</taxon>
        <taxon>Burkholderiales</taxon>
        <taxon>Oxalobacteraceae</taxon>
        <taxon>Telluria group</taxon>
        <taxon>Rugamonas</taxon>
    </lineage>
</organism>
<evidence type="ECO:0000313" key="15">
    <source>
        <dbReference type="EMBL" id="MBA5687824.1"/>
    </source>
</evidence>
<dbReference type="Pfam" id="PF02518">
    <property type="entry name" value="HATPase_c"/>
    <property type="match status" value="1"/>
</dbReference>
<evidence type="ECO:0000256" key="3">
    <source>
        <dbReference type="ARBA" id="ARBA00012438"/>
    </source>
</evidence>
<feature type="compositionally biased region" description="Pro residues" evidence="11">
    <location>
        <begin position="201"/>
        <end position="218"/>
    </location>
</feature>
<dbReference type="EMBL" id="JACEZU010000005">
    <property type="protein sequence ID" value="MBA5687824.1"/>
    <property type="molecule type" value="Genomic_DNA"/>
</dbReference>
<keyword evidence="10 12" id="KW-0472">Membrane</keyword>
<keyword evidence="9" id="KW-0902">Two-component regulatory system</keyword>
<dbReference type="PROSITE" id="PS50109">
    <property type="entry name" value="HIS_KIN"/>
    <property type="match status" value="1"/>
</dbReference>
<evidence type="ECO:0000256" key="2">
    <source>
        <dbReference type="ARBA" id="ARBA00004141"/>
    </source>
</evidence>
<evidence type="ECO:0000259" key="13">
    <source>
        <dbReference type="PROSITE" id="PS50109"/>
    </source>
</evidence>
<evidence type="ECO:0000256" key="10">
    <source>
        <dbReference type="ARBA" id="ARBA00023136"/>
    </source>
</evidence>
<dbReference type="Proteomes" id="UP000573499">
    <property type="component" value="Unassembled WGS sequence"/>
</dbReference>
<accession>A0A7W2FA34</accession>
<evidence type="ECO:0000256" key="4">
    <source>
        <dbReference type="ARBA" id="ARBA00022553"/>
    </source>
</evidence>
<dbReference type="InterPro" id="IPR003660">
    <property type="entry name" value="HAMP_dom"/>
</dbReference>
<reference evidence="15 16" key="1">
    <citation type="submission" date="2020-07" db="EMBL/GenBank/DDBJ databases">
        <title>Novel species isolated from subtropical streams in China.</title>
        <authorList>
            <person name="Lu H."/>
        </authorList>
    </citation>
    <scope>NUCLEOTIDE SEQUENCE [LARGE SCALE GENOMIC DNA]</scope>
    <source>
        <strain evidence="15 16">LX47W</strain>
    </source>
</reference>
<dbReference type="Pfam" id="PF00512">
    <property type="entry name" value="HisKA"/>
    <property type="match status" value="1"/>
</dbReference>
<dbReference type="InterPro" id="IPR003594">
    <property type="entry name" value="HATPase_dom"/>
</dbReference>
<keyword evidence="4" id="KW-0597">Phosphoprotein</keyword>
<proteinExistence type="predicted"/>
<comment type="subcellular location">
    <subcellularLocation>
        <location evidence="2">Membrane</location>
        <topology evidence="2">Multi-pass membrane protein</topology>
    </subcellularLocation>
</comment>